<gene>
    <name evidence="1" type="ORF">pipiens_017422</name>
</gene>
<proteinExistence type="predicted"/>
<dbReference type="SUPFAM" id="SSF103196">
    <property type="entry name" value="Roadblock/LC7 domain"/>
    <property type="match status" value="1"/>
</dbReference>
<evidence type="ECO:0000313" key="1">
    <source>
        <dbReference type="EMBL" id="KAL1375557.1"/>
    </source>
</evidence>
<dbReference type="AlphaFoldDB" id="A0ABD1CHG0"/>
<accession>A0ABD1CHG0</accession>
<reference evidence="1 2" key="1">
    <citation type="submission" date="2024-05" db="EMBL/GenBank/DDBJ databases">
        <title>Culex pipiens pipiens assembly and annotation.</title>
        <authorList>
            <person name="Alout H."/>
            <person name="Durand T."/>
        </authorList>
    </citation>
    <scope>NUCLEOTIDE SEQUENCE [LARGE SCALE GENOMIC DNA]</scope>
    <source>
        <strain evidence="1">HA-2024</strain>
        <tissue evidence="1">Whole body</tissue>
    </source>
</reference>
<sequence length="106" mass="12146">MEPRTYFQRYLDDCFEKICATKLVKEATILNRFGVPVRSTFSEESISVQNSGLYESLLDKARVILHRLDPDDEVLIVRVKTINNEAVIATDPENQLVFVTVQQPES</sequence>
<name>A0ABD1CHG0_CULPP</name>
<comment type="caution">
    <text evidence="1">The sequence shown here is derived from an EMBL/GenBank/DDBJ whole genome shotgun (WGS) entry which is preliminary data.</text>
</comment>
<evidence type="ECO:0000313" key="2">
    <source>
        <dbReference type="Proteomes" id="UP001562425"/>
    </source>
</evidence>
<dbReference type="EMBL" id="JBEHCU010012401">
    <property type="protein sequence ID" value="KAL1375557.1"/>
    <property type="molecule type" value="Genomic_DNA"/>
</dbReference>
<protein>
    <submittedName>
        <fullName evidence="1">Uncharacterized protein</fullName>
    </submittedName>
</protein>
<dbReference type="PANTHER" id="PTHR10779">
    <property type="entry name" value="DYNEIN LIGHT CHAIN ROADBLOCK"/>
    <property type="match status" value="1"/>
</dbReference>
<dbReference type="Gene3D" id="3.30.450.30">
    <property type="entry name" value="Dynein light chain 2a, cytoplasmic"/>
    <property type="match status" value="1"/>
</dbReference>
<keyword evidence="2" id="KW-1185">Reference proteome</keyword>
<organism evidence="1 2">
    <name type="scientific">Culex pipiens pipiens</name>
    <name type="common">Northern house mosquito</name>
    <dbReference type="NCBI Taxonomy" id="38569"/>
    <lineage>
        <taxon>Eukaryota</taxon>
        <taxon>Metazoa</taxon>
        <taxon>Ecdysozoa</taxon>
        <taxon>Arthropoda</taxon>
        <taxon>Hexapoda</taxon>
        <taxon>Insecta</taxon>
        <taxon>Pterygota</taxon>
        <taxon>Neoptera</taxon>
        <taxon>Endopterygota</taxon>
        <taxon>Diptera</taxon>
        <taxon>Nematocera</taxon>
        <taxon>Culicoidea</taxon>
        <taxon>Culicidae</taxon>
        <taxon>Culicinae</taxon>
        <taxon>Culicini</taxon>
        <taxon>Culex</taxon>
        <taxon>Culex</taxon>
    </lineage>
</organism>
<dbReference type="Proteomes" id="UP001562425">
    <property type="component" value="Unassembled WGS sequence"/>
</dbReference>